<dbReference type="Proteomes" id="UP000295380">
    <property type="component" value="Unassembled WGS sequence"/>
</dbReference>
<evidence type="ECO:0000256" key="2">
    <source>
        <dbReference type="SAM" id="SignalP"/>
    </source>
</evidence>
<sequence length="95" mass="10180">MQVRTLIAAVALTALPVAAQASVASSEAMQVNHESLQTGQNVEQLDVSFKELDTSGADSVAVAKARHYISVHNTKHTNLPSDTQEQQQIGHSADW</sequence>
<dbReference type="OrthoDB" id="6184155at2"/>
<dbReference type="RefSeq" id="WP_133694871.1">
    <property type="nucleotide sequence ID" value="NZ_SOBR01000002.1"/>
</dbReference>
<proteinExistence type="predicted"/>
<feature type="compositionally biased region" description="Polar residues" evidence="1">
    <location>
        <begin position="76"/>
        <end position="95"/>
    </location>
</feature>
<evidence type="ECO:0000256" key="1">
    <source>
        <dbReference type="SAM" id="MobiDB-lite"/>
    </source>
</evidence>
<dbReference type="EMBL" id="SOBR01000002">
    <property type="protein sequence ID" value="TDU23652.1"/>
    <property type="molecule type" value="Genomic_DNA"/>
</dbReference>
<name>A0A4R7NSI2_9GAMM</name>
<comment type="caution">
    <text evidence="3">The sequence shown here is derived from an EMBL/GenBank/DDBJ whole genome shotgun (WGS) entry which is preliminary data.</text>
</comment>
<keyword evidence="2" id="KW-0732">Signal</keyword>
<feature type="chain" id="PRO_5020774843" evidence="2">
    <location>
        <begin position="22"/>
        <end position="95"/>
    </location>
</feature>
<keyword evidence="4" id="KW-1185">Reference proteome</keyword>
<feature type="region of interest" description="Disordered" evidence="1">
    <location>
        <begin position="74"/>
        <end position="95"/>
    </location>
</feature>
<feature type="signal peptide" evidence="2">
    <location>
        <begin position="1"/>
        <end position="21"/>
    </location>
</feature>
<dbReference type="AlphaFoldDB" id="A0A4R7NSI2"/>
<organism evidence="3 4">
    <name type="scientific">Chromohalobacter marismortui</name>
    <dbReference type="NCBI Taxonomy" id="42055"/>
    <lineage>
        <taxon>Bacteria</taxon>
        <taxon>Pseudomonadati</taxon>
        <taxon>Pseudomonadota</taxon>
        <taxon>Gammaproteobacteria</taxon>
        <taxon>Oceanospirillales</taxon>
        <taxon>Halomonadaceae</taxon>
        <taxon>Chromohalobacter</taxon>
    </lineage>
</organism>
<evidence type="ECO:0000313" key="3">
    <source>
        <dbReference type="EMBL" id="TDU23652.1"/>
    </source>
</evidence>
<protein>
    <submittedName>
        <fullName evidence="3">Uncharacterized protein</fullName>
    </submittedName>
</protein>
<evidence type="ECO:0000313" key="4">
    <source>
        <dbReference type="Proteomes" id="UP000295380"/>
    </source>
</evidence>
<gene>
    <name evidence="3" type="ORF">C8E00_102140</name>
</gene>
<reference evidence="3 4" key="1">
    <citation type="submission" date="2019-03" db="EMBL/GenBank/DDBJ databases">
        <title>Genomic Encyclopedia of Type Strains, Phase IV (KMG-IV): sequencing the most valuable type-strain genomes for metagenomic binning, comparative biology and taxonomic classification.</title>
        <authorList>
            <person name="Goeker M."/>
        </authorList>
    </citation>
    <scope>NUCLEOTIDE SEQUENCE [LARGE SCALE GENOMIC DNA]</scope>
    <source>
        <strain evidence="3 4">DSM 6770</strain>
    </source>
</reference>
<accession>A0A4R7NSI2</accession>